<comment type="caution">
    <text evidence="2">The sequence shown here is derived from an EMBL/GenBank/DDBJ whole genome shotgun (WGS) entry which is preliminary data.</text>
</comment>
<accession>A0A1D2NIW1</accession>
<evidence type="ECO:0000256" key="1">
    <source>
        <dbReference type="SAM" id="MobiDB-lite"/>
    </source>
</evidence>
<feature type="compositionally biased region" description="Polar residues" evidence="1">
    <location>
        <begin position="400"/>
        <end position="436"/>
    </location>
</feature>
<dbReference type="AlphaFoldDB" id="A0A1D2NIW1"/>
<keyword evidence="3" id="KW-1185">Reference proteome</keyword>
<sequence>MTGTSGPDIIAKSGMSDIYLKTIRVAPKAKTKSNKKIPFGSSLPRDLYSLWKIPNCQLPFCRPSPFKKTPDEIKVINTSPFAKPGESRSEELMRVGRAIISIPCRFRYTGSHGELRDRVLNTLQFESTLQDKAQAYIKAWEDFENHTKPFYSKADDACFLPKLSAALIDGCLKEGVDLGLRRVNSDSDLEPGIYRQRYGKEDVYEEEVIIVEKLTMDEVDRLRELPRRTLMRLFGSNANLNAELLEEKVLMLPIKPRKKSSSINRLKTLNEADETESALMERVERKLRPSYQSIIQPIKMPTDEEDIPEAFKKMVPKSKKEPEVPNILKYFMDRRKEGEKKEAEKQVQLHKKKVPLPDWPTLVNSVMEENVPSTLKKLFLTKEREGFATSKESISRSDLTKASMSKESVSRKSMSKISTSKESVSRASAQIKSVKI</sequence>
<organism evidence="2 3">
    <name type="scientific">Orchesella cincta</name>
    <name type="common">Springtail</name>
    <name type="synonym">Podura cincta</name>
    <dbReference type="NCBI Taxonomy" id="48709"/>
    <lineage>
        <taxon>Eukaryota</taxon>
        <taxon>Metazoa</taxon>
        <taxon>Ecdysozoa</taxon>
        <taxon>Arthropoda</taxon>
        <taxon>Hexapoda</taxon>
        <taxon>Collembola</taxon>
        <taxon>Entomobryomorpha</taxon>
        <taxon>Entomobryoidea</taxon>
        <taxon>Orchesellidae</taxon>
        <taxon>Orchesellinae</taxon>
        <taxon>Orchesella</taxon>
    </lineage>
</organism>
<evidence type="ECO:0000313" key="3">
    <source>
        <dbReference type="Proteomes" id="UP000094527"/>
    </source>
</evidence>
<proteinExistence type="predicted"/>
<protein>
    <submittedName>
        <fullName evidence="2">Uncharacterized protein</fullName>
    </submittedName>
</protein>
<name>A0A1D2NIW1_ORCCI</name>
<feature type="region of interest" description="Disordered" evidence="1">
    <location>
        <begin position="389"/>
        <end position="436"/>
    </location>
</feature>
<dbReference type="EMBL" id="LJIJ01000029">
    <property type="protein sequence ID" value="ODN05169.1"/>
    <property type="molecule type" value="Genomic_DNA"/>
</dbReference>
<dbReference type="Proteomes" id="UP000094527">
    <property type="component" value="Unassembled WGS sequence"/>
</dbReference>
<gene>
    <name evidence="2" type="ORF">Ocin01_01515</name>
</gene>
<evidence type="ECO:0000313" key="2">
    <source>
        <dbReference type="EMBL" id="ODN05169.1"/>
    </source>
</evidence>
<reference evidence="2 3" key="1">
    <citation type="journal article" date="2016" name="Genome Biol. Evol.">
        <title>Gene Family Evolution Reflects Adaptation to Soil Environmental Stressors in the Genome of the Collembolan Orchesella cincta.</title>
        <authorList>
            <person name="Faddeeva-Vakhrusheva A."/>
            <person name="Derks M.F."/>
            <person name="Anvar S.Y."/>
            <person name="Agamennone V."/>
            <person name="Suring W."/>
            <person name="Smit S."/>
            <person name="van Straalen N.M."/>
            <person name="Roelofs D."/>
        </authorList>
    </citation>
    <scope>NUCLEOTIDE SEQUENCE [LARGE SCALE GENOMIC DNA]</scope>
    <source>
        <tissue evidence="2">Mixed pool</tissue>
    </source>
</reference>